<dbReference type="Proteomes" id="UP000000503">
    <property type="component" value="Chromosome"/>
</dbReference>
<evidence type="ECO:0000256" key="1">
    <source>
        <dbReference type="ARBA" id="ARBA00022630"/>
    </source>
</evidence>
<name>F8F1C6_GRAC1</name>
<dbReference type="eggNOG" id="COG1319">
    <property type="taxonomic scope" value="Bacteria"/>
</dbReference>
<dbReference type="PANTHER" id="PTHR42659:SF2">
    <property type="entry name" value="XANTHINE DEHYDROGENASE SUBUNIT C-RELATED"/>
    <property type="match status" value="1"/>
</dbReference>
<dbReference type="InterPro" id="IPR036318">
    <property type="entry name" value="FAD-bd_PCMH-like_sf"/>
</dbReference>
<dbReference type="SMART" id="SM01092">
    <property type="entry name" value="CO_deh_flav_C"/>
    <property type="match status" value="1"/>
</dbReference>
<dbReference type="Gene3D" id="3.30.43.10">
    <property type="entry name" value="Uridine Diphospho-n-acetylenolpyruvylglucosamine Reductase, domain 2"/>
    <property type="match status" value="1"/>
</dbReference>
<organism evidence="5 6">
    <name type="scientific">Gracilinema caldarium (strain ATCC 51460 / DSM 7334 / H1)</name>
    <name type="common">Treponema caldarium</name>
    <dbReference type="NCBI Taxonomy" id="744872"/>
    <lineage>
        <taxon>Bacteria</taxon>
        <taxon>Pseudomonadati</taxon>
        <taxon>Spirochaetota</taxon>
        <taxon>Spirochaetia</taxon>
        <taxon>Spirochaetales</taxon>
        <taxon>Breznakiellaceae</taxon>
        <taxon>Gracilinema</taxon>
    </lineage>
</organism>
<dbReference type="Pfam" id="PF03450">
    <property type="entry name" value="CO_deh_flav_C"/>
    <property type="match status" value="1"/>
</dbReference>
<accession>F8F1C6</accession>
<dbReference type="KEGG" id="scd:Spica_0615"/>
<proteinExistence type="predicted"/>
<dbReference type="OrthoDB" id="9789842at2"/>
<dbReference type="EMBL" id="CP002868">
    <property type="protein sequence ID" value="AEJ18770.1"/>
    <property type="molecule type" value="Genomic_DNA"/>
</dbReference>
<dbReference type="PANTHER" id="PTHR42659">
    <property type="entry name" value="XANTHINE DEHYDROGENASE SUBUNIT C-RELATED"/>
    <property type="match status" value="1"/>
</dbReference>
<evidence type="ECO:0000259" key="4">
    <source>
        <dbReference type="PROSITE" id="PS51387"/>
    </source>
</evidence>
<evidence type="ECO:0000313" key="5">
    <source>
        <dbReference type="EMBL" id="AEJ18770.1"/>
    </source>
</evidence>
<keyword evidence="6" id="KW-1185">Reference proteome</keyword>
<keyword evidence="2" id="KW-0274">FAD</keyword>
<dbReference type="InterPro" id="IPR036683">
    <property type="entry name" value="CO_DH_flav_C_dom_sf"/>
</dbReference>
<dbReference type="Gene3D" id="3.30.465.10">
    <property type="match status" value="1"/>
</dbReference>
<dbReference type="HOGENOM" id="CLU_058050_0_1_12"/>
<dbReference type="EC" id="1.2.99.2" evidence="5"/>
<dbReference type="GO" id="GO:0016491">
    <property type="term" value="F:oxidoreductase activity"/>
    <property type="evidence" value="ECO:0007669"/>
    <property type="project" value="UniProtKB-KW"/>
</dbReference>
<dbReference type="InterPro" id="IPR016167">
    <property type="entry name" value="FAD-bd_PCMH_sub1"/>
</dbReference>
<dbReference type="STRING" id="744872.Spica_0615"/>
<dbReference type="SUPFAM" id="SSF56176">
    <property type="entry name" value="FAD-binding/transporter-associated domain-like"/>
    <property type="match status" value="1"/>
</dbReference>
<gene>
    <name evidence="5" type="ordered locus">Spica_0615</name>
</gene>
<keyword evidence="1" id="KW-0285">Flavoprotein</keyword>
<protein>
    <submittedName>
        <fullName evidence="5">Carbon-monoxide dehydrogenase (Acceptor)</fullName>
        <ecNumber evidence="5">1.2.99.2</ecNumber>
    </submittedName>
</protein>
<dbReference type="Gene3D" id="3.30.390.50">
    <property type="entry name" value="CO dehydrogenase flavoprotein, C-terminal domain"/>
    <property type="match status" value="1"/>
</dbReference>
<evidence type="ECO:0000256" key="3">
    <source>
        <dbReference type="ARBA" id="ARBA00023002"/>
    </source>
</evidence>
<feature type="domain" description="FAD-binding PCMH-type" evidence="4">
    <location>
        <begin position="1"/>
        <end position="177"/>
    </location>
</feature>
<evidence type="ECO:0000313" key="6">
    <source>
        <dbReference type="Proteomes" id="UP000000503"/>
    </source>
</evidence>
<dbReference type="AlphaFoldDB" id="F8F1C6"/>
<dbReference type="InterPro" id="IPR002346">
    <property type="entry name" value="Mopterin_DH_FAD-bd"/>
</dbReference>
<dbReference type="InterPro" id="IPR016169">
    <property type="entry name" value="FAD-bd_PCMH_sub2"/>
</dbReference>
<sequence length="272" mass="29583">MLHQFTYAAPRSTSEPLSILDDQAEKAKILAGGTDLLVNIHNRVMKPQLVVDIKKVAGYEGISYSPTEGLIFRPTVTINDILRDPSVRDHYPLLQDCGHDLASYQVRNRAPIMGNVVNASPCSDMAPALLCLGAQARIASSKGTREVPFKEFFTGVKKTVLSPTEVLEAIVIPAASAGGRGAYRKLKRINGHDLGIIGVAVYIKGDVLRIAVSSAAPTPVVTLDLPASIPIEDAVVAARNIINPISDVRCSKEYREFMVEVFVKRLLQEIRK</sequence>
<dbReference type="RefSeq" id="WP_013968082.1">
    <property type="nucleotide sequence ID" value="NC_015732.1"/>
</dbReference>
<dbReference type="InterPro" id="IPR051312">
    <property type="entry name" value="Diverse_Substr_Oxidored"/>
</dbReference>
<dbReference type="PROSITE" id="PS51387">
    <property type="entry name" value="FAD_PCMH"/>
    <property type="match status" value="1"/>
</dbReference>
<dbReference type="Pfam" id="PF00941">
    <property type="entry name" value="FAD_binding_5"/>
    <property type="match status" value="1"/>
</dbReference>
<keyword evidence="3 5" id="KW-0560">Oxidoreductase</keyword>
<dbReference type="GO" id="GO:0071949">
    <property type="term" value="F:FAD binding"/>
    <property type="evidence" value="ECO:0007669"/>
    <property type="project" value="InterPro"/>
</dbReference>
<dbReference type="SUPFAM" id="SSF55447">
    <property type="entry name" value="CO dehydrogenase flavoprotein C-terminal domain-like"/>
    <property type="match status" value="1"/>
</dbReference>
<reference evidence="6" key="1">
    <citation type="journal article" date="2013" name="Stand. Genomic Sci.">
        <title>Genome sequence of the thermophilic fresh-water bacterium Spirochaeta caldaria type strain (H1(T)), reclassification of Spirochaeta caldaria, Spirochaeta stenostrepta, and Spirochaeta zuelzerae in the genus Treponema as Treponema caldaria comb. nov., Treponema stenostrepta comb. nov., and Treponema zuelzerae comb. nov., and emendation of the genus Treponema.</title>
        <authorList>
            <person name="Abt B."/>
            <person name="Goker M."/>
            <person name="Scheuner C."/>
            <person name="Han C."/>
            <person name="Lu M."/>
            <person name="Misra M."/>
            <person name="Lapidus A."/>
            <person name="Nolan M."/>
            <person name="Lucas S."/>
            <person name="Hammon N."/>
            <person name="Deshpande S."/>
            <person name="Cheng J.F."/>
            <person name="Tapia R."/>
            <person name="Goodwin L.A."/>
            <person name="Pitluck S."/>
            <person name="Liolios K."/>
            <person name="Pagani I."/>
            <person name="Ivanova N."/>
            <person name="Mavromatis K."/>
            <person name="Mikhailova N."/>
            <person name="Huntemann M."/>
            <person name="Pati A."/>
            <person name="Chen A."/>
            <person name="Palaniappan K."/>
            <person name="Land M."/>
            <person name="Hauser L."/>
            <person name="Jeffries C.D."/>
            <person name="Rohde M."/>
            <person name="Spring S."/>
            <person name="Gronow S."/>
            <person name="Detter J.C."/>
            <person name="Bristow J."/>
            <person name="Eisen J.A."/>
            <person name="Markowitz V."/>
            <person name="Hugenholtz P."/>
            <person name="Kyrpides N.C."/>
            <person name="Woyke T."/>
            <person name="Klenk H.P."/>
        </authorList>
    </citation>
    <scope>NUCLEOTIDE SEQUENCE</scope>
    <source>
        <strain evidence="6">ATCC 51460 / DSM 7334 / H1</strain>
    </source>
</reference>
<dbReference type="InterPro" id="IPR016166">
    <property type="entry name" value="FAD-bd_PCMH"/>
</dbReference>
<dbReference type="InterPro" id="IPR005107">
    <property type="entry name" value="CO_DH_flav_C"/>
</dbReference>
<evidence type="ECO:0000256" key="2">
    <source>
        <dbReference type="ARBA" id="ARBA00022827"/>
    </source>
</evidence>